<dbReference type="Pfam" id="PF00535">
    <property type="entry name" value="Glycos_transf_2"/>
    <property type="match status" value="1"/>
</dbReference>
<evidence type="ECO:0000259" key="3">
    <source>
        <dbReference type="Pfam" id="PF00535"/>
    </source>
</evidence>
<name>A0A9R1C7P3_9BACT</name>
<dbReference type="CDD" id="cd00761">
    <property type="entry name" value="Glyco_tranf_GTA_type"/>
    <property type="match status" value="1"/>
</dbReference>
<dbReference type="GeneID" id="72468444"/>
<reference evidence="4" key="1">
    <citation type="journal article" date="2022" name="Int. J. Syst. Evol. Microbiol.">
        <title>Prevotella lacticifex sp. nov., isolated from the rumen of cows.</title>
        <authorList>
            <person name="Shinkai T."/>
            <person name="Ikeyama N."/>
            <person name="Kumagai M."/>
            <person name="Ohmori H."/>
            <person name="Sakamoto M."/>
            <person name="Ohkuma M."/>
            <person name="Mitsumori M."/>
        </authorList>
    </citation>
    <scope>NUCLEOTIDE SEQUENCE</scope>
    <source>
        <strain evidence="4">R5076</strain>
    </source>
</reference>
<accession>A0A9R1C7P3</accession>
<comment type="caution">
    <text evidence="4">The sequence shown here is derived from an EMBL/GenBank/DDBJ whole genome shotgun (WGS) entry which is preliminary data.</text>
</comment>
<organism evidence="4 5">
    <name type="scientific">Prevotella lacticifex</name>
    <dbReference type="NCBI Taxonomy" id="2854755"/>
    <lineage>
        <taxon>Bacteria</taxon>
        <taxon>Pseudomonadati</taxon>
        <taxon>Bacteroidota</taxon>
        <taxon>Bacteroidia</taxon>
        <taxon>Bacteroidales</taxon>
        <taxon>Prevotellaceae</taxon>
        <taxon>Prevotella</taxon>
    </lineage>
</organism>
<evidence type="ECO:0000313" key="4">
    <source>
        <dbReference type="EMBL" id="GJG57539.1"/>
    </source>
</evidence>
<evidence type="ECO:0000256" key="1">
    <source>
        <dbReference type="ARBA" id="ARBA00022676"/>
    </source>
</evidence>
<evidence type="ECO:0000256" key="2">
    <source>
        <dbReference type="ARBA" id="ARBA00022679"/>
    </source>
</evidence>
<dbReference type="AlphaFoldDB" id="A0A9R1C7P3"/>
<dbReference type="RefSeq" id="WP_223929527.1">
    <property type="nucleotide sequence ID" value="NZ_BPTU01000003.1"/>
</dbReference>
<protein>
    <recommendedName>
        <fullName evidence="3">Glycosyltransferase 2-like domain-containing protein</fullName>
    </recommendedName>
</protein>
<dbReference type="SUPFAM" id="SSF53448">
    <property type="entry name" value="Nucleotide-diphospho-sugar transferases"/>
    <property type="match status" value="1"/>
</dbReference>
<evidence type="ECO:0000313" key="5">
    <source>
        <dbReference type="Proteomes" id="UP000825483"/>
    </source>
</evidence>
<keyword evidence="2" id="KW-0808">Transferase</keyword>
<dbReference type="InterPro" id="IPR001173">
    <property type="entry name" value="Glyco_trans_2-like"/>
</dbReference>
<proteinExistence type="predicted"/>
<dbReference type="PANTHER" id="PTHR22916:SF51">
    <property type="entry name" value="GLYCOSYLTRANSFERASE EPSH-RELATED"/>
    <property type="match status" value="1"/>
</dbReference>
<dbReference type="Proteomes" id="UP000825483">
    <property type="component" value="Unassembled WGS sequence"/>
</dbReference>
<feature type="domain" description="Glycosyltransferase 2-like" evidence="3">
    <location>
        <begin position="8"/>
        <end position="141"/>
    </location>
</feature>
<dbReference type="GO" id="GO:0016758">
    <property type="term" value="F:hexosyltransferase activity"/>
    <property type="evidence" value="ECO:0007669"/>
    <property type="project" value="UniProtKB-ARBA"/>
</dbReference>
<gene>
    <name evidence="4" type="ORF">PRLR5076_03900</name>
</gene>
<keyword evidence="5" id="KW-1185">Reference proteome</keyword>
<keyword evidence="1" id="KW-0328">Glycosyltransferase</keyword>
<sequence length="338" mass="38873">MNQTPKVSILIPIYGVEKFIERCAISLFEQTYQNIEYIFVNDCTKDDSINVLERVINRYPNRKPFVRIINHAQNKGLAGARNTAVANATGEFIMHVDSDDYVDKEIVRKAIDKQLQFDADIVVIDFKKASPGFSKITRYASFSNPEEYCLTVLSRKNSNSIWAKLIRRSLYVDNGIKCKQGCNQGEDYQVVPILLYYAKKIVNLTEPLYYYDCSNEGAYSNSFTISKHDQNWESMNLVKSFFEDKSNMYRYAVDCGRMRQIADDLMISAKTSGAVSKCYYEYARTQLKCIAPGCKKNVTLGKKIVLSLSSNYCLMKSYALSMRWLRHHLLMIKSKISK</sequence>
<dbReference type="Gene3D" id="3.90.550.10">
    <property type="entry name" value="Spore Coat Polysaccharide Biosynthesis Protein SpsA, Chain A"/>
    <property type="match status" value="1"/>
</dbReference>
<dbReference type="EMBL" id="BPUB01000001">
    <property type="protein sequence ID" value="GJG57539.1"/>
    <property type="molecule type" value="Genomic_DNA"/>
</dbReference>
<dbReference type="PANTHER" id="PTHR22916">
    <property type="entry name" value="GLYCOSYLTRANSFERASE"/>
    <property type="match status" value="1"/>
</dbReference>
<dbReference type="InterPro" id="IPR029044">
    <property type="entry name" value="Nucleotide-diphossugar_trans"/>
</dbReference>